<dbReference type="RefSeq" id="WP_144042212.1">
    <property type="nucleotide sequence ID" value="NZ_BMPL01000040.1"/>
</dbReference>
<dbReference type="OrthoDB" id="6264043at2"/>
<gene>
    <name evidence="2" type="ORF">FN961_21430</name>
</gene>
<dbReference type="Proteomes" id="UP000318126">
    <property type="component" value="Unassembled WGS sequence"/>
</dbReference>
<name>A0A553JIL0_SHEHA</name>
<evidence type="ECO:0000259" key="1">
    <source>
        <dbReference type="Pfam" id="PF14341"/>
    </source>
</evidence>
<dbReference type="AlphaFoldDB" id="A0A553JIL0"/>
<keyword evidence="3" id="KW-1185">Reference proteome</keyword>
<evidence type="ECO:0000313" key="2">
    <source>
        <dbReference type="EMBL" id="TRY12299.1"/>
    </source>
</evidence>
<dbReference type="Pfam" id="PF14341">
    <property type="entry name" value="PilX_N"/>
    <property type="match status" value="1"/>
</dbReference>
<dbReference type="InterPro" id="IPR025746">
    <property type="entry name" value="PilX_N_dom"/>
</dbReference>
<accession>A0A553JIL0</accession>
<sequence>MKKQKGIVLFFSLIVLVIMTVIGVALAVNSTQSMRMAGAGSERVEAMASAHGALDSVISTNQGVGLANLTGEFNAGTMLGVTSTITPLQLDDVSCQRSANANSSNLVSCRRSEISSVSTFGRNDMGRLTVIAGVEQEVLTGS</sequence>
<dbReference type="EMBL" id="VKGK01000036">
    <property type="protein sequence ID" value="TRY12299.1"/>
    <property type="molecule type" value="Genomic_DNA"/>
</dbReference>
<comment type="caution">
    <text evidence="2">The sequence shown here is derived from an EMBL/GenBank/DDBJ whole genome shotgun (WGS) entry which is preliminary data.</text>
</comment>
<organism evidence="2 3">
    <name type="scientific">Shewanella hanedai</name>
    <name type="common">Alteromonas hanedai</name>
    <dbReference type="NCBI Taxonomy" id="25"/>
    <lineage>
        <taxon>Bacteria</taxon>
        <taxon>Pseudomonadati</taxon>
        <taxon>Pseudomonadota</taxon>
        <taxon>Gammaproteobacteria</taxon>
        <taxon>Alteromonadales</taxon>
        <taxon>Shewanellaceae</taxon>
        <taxon>Shewanella</taxon>
    </lineage>
</organism>
<feature type="domain" description="Type 4 fimbrial biogenesis protein PilX N-terminal" evidence="1">
    <location>
        <begin position="5"/>
        <end position="52"/>
    </location>
</feature>
<protein>
    <submittedName>
        <fullName evidence="2">Pilus assembly protein PilX</fullName>
    </submittedName>
</protein>
<reference evidence="3" key="1">
    <citation type="submission" date="2019-07" db="EMBL/GenBank/DDBJ databases">
        <title>Shewanella sp. YLB-08 draft genomic sequence.</title>
        <authorList>
            <person name="Yu L."/>
        </authorList>
    </citation>
    <scope>NUCLEOTIDE SEQUENCE [LARGE SCALE GENOMIC DNA]</scope>
    <source>
        <strain evidence="3">JCM 20706</strain>
    </source>
</reference>
<evidence type="ECO:0000313" key="3">
    <source>
        <dbReference type="Proteomes" id="UP000318126"/>
    </source>
</evidence>
<proteinExistence type="predicted"/>